<keyword evidence="4" id="KW-1185">Reference proteome</keyword>
<dbReference type="VEuPathDB" id="FungiDB:P168DRAFT_336502"/>
<dbReference type="InterPro" id="IPR052895">
    <property type="entry name" value="HetReg/Transcr_Mod"/>
</dbReference>
<dbReference type="OrthoDB" id="2157530at2759"/>
<evidence type="ECO:0000313" key="4">
    <source>
        <dbReference type="Proteomes" id="UP000234254"/>
    </source>
</evidence>
<gene>
    <name evidence="3" type="ORF">P168DRAFT_336502</name>
</gene>
<organism evidence="3 4">
    <name type="scientific">Aspergillus campestris (strain IBT 28561)</name>
    <dbReference type="NCBI Taxonomy" id="1392248"/>
    <lineage>
        <taxon>Eukaryota</taxon>
        <taxon>Fungi</taxon>
        <taxon>Dikarya</taxon>
        <taxon>Ascomycota</taxon>
        <taxon>Pezizomycotina</taxon>
        <taxon>Eurotiomycetes</taxon>
        <taxon>Eurotiomycetidae</taxon>
        <taxon>Eurotiales</taxon>
        <taxon>Aspergillaceae</taxon>
        <taxon>Aspergillus</taxon>
        <taxon>Aspergillus subgen. Circumdati</taxon>
    </lineage>
</organism>
<dbReference type="InterPro" id="IPR010730">
    <property type="entry name" value="HET"/>
</dbReference>
<dbReference type="AlphaFoldDB" id="A0A2I1CSJ2"/>
<sequence length="682" mass="76200">MTISAPEAEERFSSQEDVEAILESVRQDYTIPASIPWPSDLPGEEVTSDSEESHVPELPSFTYTKLPDGNFTRVLVLKPAEDPRDELACDIQVLDLDNERHTYDAVSYVWGKPEFPGILRCGQQYLKITKSLTQALRRFRGQKSVRRLWVDAVCINQKDTDEQPAQVQAMGFIYQRARSTLIHLGEEPPGQERNMAFLVRLADLVQEYEIAQVAITRNNELIRQALHEVFGSEDKSPIGPLQAIPWFGRRWIIQEASLCRAAMTFLGRSMDTLDHITASMAALLNSGWTPEDTNQAALNNIEAIVFLSRYQKATFHPSISYSLVDLLVHCHGAECSEPRDRIYALMSVSPDVSTPHIQPGTTINPTITVIPDYTKPLADIYTDFAVQCMQQSQTFDILHCVGAFRQQTNTTSKKKLATSSQPLEVPSFVPDWTAPRRWKPLYAISRFTAGLVQHPPQRTLSNDRLTLRGIALWRVTETTGAFPESLGSSMLAHIISSCMGLCRKFLPSPERDDPNALSRKLARTLIADDTLNVALWMKDGAVKNTDELRTLRFTAEDIFSGRLDGFQKLLCQYNGGEVLGVSRSSDIKSIDQLQYLTSLRQALPGRSFFASEAGYVGIGPGDLREGDLVVVLLGARTPFILRETGHGADGHFEILGDAYVEGLMYGEVLEKPGAEYRDFVIQ</sequence>
<evidence type="ECO:0000313" key="3">
    <source>
        <dbReference type="EMBL" id="PKY00584.1"/>
    </source>
</evidence>
<protein>
    <recommendedName>
        <fullName evidence="2">Heterokaryon incompatibility domain-containing protein</fullName>
    </recommendedName>
</protein>
<dbReference type="PANTHER" id="PTHR24148">
    <property type="entry name" value="ANKYRIN REPEAT DOMAIN-CONTAINING PROTEIN 39 HOMOLOG-RELATED"/>
    <property type="match status" value="1"/>
</dbReference>
<name>A0A2I1CSJ2_ASPC2</name>
<evidence type="ECO:0000259" key="2">
    <source>
        <dbReference type="Pfam" id="PF06985"/>
    </source>
</evidence>
<dbReference type="GeneID" id="36549257"/>
<proteinExistence type="predicted"/>
<dbReference type="Pfam" id="PF26639">
    <property type="entry name" value="Het-6_barrel"/>
    <property type="match status" value="1"/>
</dbReference>
<dbReference type="RefSeq" id="XP_024689178.1">
    <property type="nucleotide sequence ID" value="XM_024841730.1"/>
</dbReference>
<dbReference type="Proteomes" id="UP000234254">
    <property type="component" value="Unassembled WGS sequence"/>
</dbReference>
<feature type="region of interest" description="Disordered" evidence="1">
    <location>
        <begin position="33"/>
        <end position="54"/>
    </location>
</feature>
<reference evidence="3" key="1">
    <citation type="submission" date="2016-12" db="EMBL/GenBank/DDBJ databases">
        <title>The genomes of Aspergillus section Nigri reveals drivers in fungal speciation.</title>
        <authorList>
            <consortium name="DOE Joint Genome Institute"/>
            <person name="Vesth T.C."/>
            <person name="Nybo J."/>
            <person name="Theobald S."/>
            <person name="Brandl J."/>
            <person name="Frisvad J.C."/>
            <person name="Nielsen K.F."/>
            <person name="Lyhne E.K."/>
            <person name="Kogle M.E."/>
            <person name="Kuo A."/>
            <person name="Riley R."/>
            <person name="Clum A."/>
            <person name="Nolan M."/>
            <person name="Lipzen A."/>
            <person name="Salamov A."/>
            <person name="Henrissat B."/>
            <person name="Wiebenga A."/>
            <person name="De vries R.P."/>
            <person name="Grigoriev I.V."/>
            <person name="Mortensen U.H."/>
            <person name="Andersen M.R."/>
            <person name="Baker S.E."/>
        </authorList>
    </citation>
    <scope>NUCLEOTIDE SEQUENCE</scope>
    <source>
        <strain evidence="3">IBT 28561</strain>
    </source>
</reference>
<accession>A0A2I1CSJ2</accession>
<evidence type="ECO:0000256" key="1">
    <source>
        <dbReference type="SAM" id="MobiDB-lite"/>
    </source>
</evidence>
<dbReference type="Pfam" id="PF06985">
    <property type="entry name" value="HET"/>
    <property type="match status" value="1"/>
</dbReference>
<dbReference type="PANTHER" id="PTHR24148:SF64">
    <property type="entry name" value="HETEROKARYON INCOMPATIBILITY DOMAIN-CONTAINING PROTEIN"/>
    <property type="match status" value="1"/>
</dbReference>
<feature type="domain" description="Heterokaryon incompatibility" evidence="2">
    <location>
        <begin position="103"/>
        <end position="255"/>
    </location>
</feature>
<comment type="caution">
    <text evidence="3">The sequence shown here is derived from an EMBL/GenBank/DDBJ whole genome shotgun (WGS) entry which is preliminary data.</text>
</comment>
<dbReference type="EMBL" id="MSFM01000014">
    <property type="protein sequence ID" value="PKY00584.1"/>
    <property type="molecule type" value="Genomic_DNA"/>
</dbReference>